<dbReference type="Proteomes" id="UP000887579">
    <property type="component" value="Unplaced"/>
</dbReference>
<evidence type="ECO:0000313" key="2">
    <source>
        <dbReference type="WBParaSite" id="ES5_v2.g30911.t1"/>
    </source>
</evidence>
<accession>A0AC34GMS9</accession>
<organism evidence="1 2">
    <name type="scientific">Panagrolaimus sp. ES5</name>
    <dbReference type="NCBI Taxonomy" id="591445"/>
    <lineage>
        <taxon>Eukaryota</taxon>
        <taxon>Metazoa</taxon>
        <taxon>Ecdysozoa</taxon>
        <taxon>Nematoda</taxon>
        <taxon>Chromadorea</taxon>
        <taxon>Rhabditida</taxon>
        <taxon>Tylenchina</taxon>
        <taxon>Panagrolaimomorpha</taxon>
        <taxon>Panagrolaimoidea</taxon>
        <taxon>Panagrolaimidae</taxon>
        <taxon>Panagrolaimus</taxon>
    </lineage>
</organism>
<sequence length="127" mass="14461">MCRRGISTFFPIELLTVADYQRVKNGMLNSTDIKQIIRFCAIPPHSKRDEIQRSYDAFNINNDEFCKNAGISVTEQPLKVTARVLTPPQIFYANGQVNVAEGCWRMPKFAKYIATASCQKWVVVLVD</sequence>
<evidence type="ECO:0000313" key="1">
    <source>
        <dbReference type="Proteomes" id="UP000887579"/>
    </source>
</evidence>
<protein>
    <submittedName>
        <fullName evidence="2">Argonaute linker 2 domain-containing protein</fullName>
    </submittedName>
</protein>
<reference evidence="2" key="1">
    <citation type="submission" date="2022-11" db="UniProtKB">
        <authorList>
            <consortium name="WormBaseParasite"/>
        </authorList>
    </citation>
    <scope>IDENTIFICATION</scope>
</reference>
<proteinExistence type="predicted"/>
<name>A0AC34GMS9_9BILA</name>
<dbReference type="WBParaSite" id="ES5_v2.g30911.t1">
    <property type="protein sequence ID" value="ES5_v2.g30911.t1"/>
    <property type="gene ID" value="ES5_v2.g30911"/>
</dbReference>